<dbReference type="Gene3D" id="3.30.1330.60">
    <property type="entry name" value="OmpA-like domain"/>
    <property type="match status" value="1"/>
</dbReference>
<dbReference type="GO" id="GO:0009279">
    <property type="term" value="C:cell outer membrane"/>
    <property type="evidence" value="ECO:0007669"/>
    <property type="project" value="UniProtKB-SubCell"/>
</dbReference>
<dbReference type="InterPro" id="IPR050330">
    <property type="entry name" value="Bact_OuterMem_StrucFunc"/>
</dbReference>
<dbReference type="CDD" id="cd07185">
    <property type="entry name" value="OmpA_C-like"/>
    <property type="match status" value="1"/>
</dbReference>
<dbReference type="SUPFAM" id="SSF103088">
    <property type="entry name" value="OmpA-like"/>
    <property type="match status" value="1"/>
</dbReference>
<accession>A0A1M6EZX3</accession>
<keyword evidence="7" id="KW-1185">Reference proteome</keyword>
<dbReference type="InterPro" id="IPR036737">
    <property type="entry name" value="OmpA-like_sf"/>
</dbReference>
<keyword evidence="3" id="KW-0998">Cell outer membrane</keyword>
<dbReference type="InterPro" id="IPR006665">
    <property type="entry name" value="OmpA-like"/>
</dbReference>
<keyword evidence="2 4" id="KW-0472">Membrane</keyword>
<proteinExistence type="predicted"/>
<dbReference type="PRINTS" id="PR01021">
    <property type="entry name" value="OMPADOMAIN"/>
</dbReference>
<dbReference type="EMBL" id="FQYV01000007">
    <property type="protein sequence ID" value="SHI91018.1"/>
    <property type="molecule type" value="Genomic_DNA"/>
</dbReference>
<dbReference type="PROSITE" id="PS51123">
    <property type="entry name" value="OMPA_2"/>
    <property type="match status" value="1"/>
</dbReference>
<dbReference type="PANTHER" id="PTHR30329">
    <property type="entry name" value="STATOR ELEMENT OF FLAGELLAR MOTOR COMPLEX"/>
    <property type="match status" value="1"/>
</dbReference>
<dbReference type="AlphaFoldDB" id="A0A1M6EZX3"/>
<evidence type="ECO:0000256" key="2">
    <source>
        <dbReference type="ARBA" id="ARBA00023136"/>
    </source>
</evidence>
<evidence type="ECO:0000256" key="1">
    <source>
        <dbReference type="ARBA" id="ARBA00004442"/>
    </source>
</evidence>
<gene>
    <name evidence="6" type="ORF">SAMN04487908_1075</name>
</gene>
<evidence type="ECO:0000259" key="5">
    <source>
        <dbReference type="PROSITE" id="PS51123"/>
    </source>
</evidence>
<dbReference type="STRING" id="797419.SAMN05216556_1085"/>
<comment type="subcellular location">
    <subcellularLocation>
        <location evidence="1">Cell outer membrane</location>
    </subcellularLocation>
</comment>
<dbReference type="PANTHER" id="PTHR30329:SF21">
    <property type="entry name" value="LIPOPROTEIN YIAD-RELATED"/>
    <property type="match status" value="1"/>
</dbReference>
<evidence type="ECO:0000256" key="4">
    <source>
        <dbReference type="PROSITE-ProRule" id="PRU00473"/>
    </source>
</evidence>
<dbReference type="Pfam" id="PF00691">
    <property type="entry name" value="OmpA"/>
    <property type="match status" value="1"/>
</dbReference>
<evidence type="ECO:0000313" key="6">
    <source>
        <dbReference type="EMBL" id="SHI91018.1"/>
    </source>
</evidence>
<dbReference type="InterPro" id="IPR006664">
    <property type="entry name" value="OMP_bac"/>
</dbReference>
<evidence type="ECO:0000313" key="7">
    <source>
        <dbReference type="Proteomes" id="UP000184172"/>
    </source>
</evidence>
<organism evidence="6 7">
    <name type="scientific">Aequorivita viscosa</name>
    <dbReference type="NCBI Taxonomy" id="797419"/>
    <lineage>
        <taxon>Bacteria</taxon>
        <taxon>Pseudomonadati</taxon>
        <taxon>Bacteroidota</taxon>
        <taxon>Flavobacteriia</taxon>
        <taxon>Flavobacteriales</taxon>
        <taxon>Flavobacteriaceae</taxon>
        <taxon>Aequorivita</taxon>
    </lineage>
</organism>
<reference evidence="7" key="1">
    <citation type="submission" date="2016-11" db="EMBL/GenBank/DDBJ databases">
        <authorList>
            <person name="Varghese N."/>
            <person name="Submissions S."/>
        </authorList>
    </citation>
    <scope>NUCLEOTIDE SEQUENCE [LARGE SCALE GENOMIC DNA]</scope>
    <source>
        <strain evidence="7">DSM 26349</strain>
    </source>
</reference>
<protein>
    <submittedName>
        <fullName evidence="6">Outer membrane protein OmpA</fullName>
    </submittedName>
</protein>
<sequence>MRRFFYVFRRNKEDFLSSLKTFLMQRTKLLILLFLLLSGSILFAQKITGKYYRIDRYDKVYLPMGEISFADRLVTYQVGHPAPNKKYRDSTQVLHEPNYSNYHTPNFASLGCGGVLVVEFTDNGFMNLPGDDIYIFEVGPSREAAKVEISEDGEDWLYAGLITGGKSPIDLSDVGIDEDTVFYFLRITDLKSLCRSISAGADIDAIGAINSVIKLTIEADVLFDVAKFDLKETAKHSIDSLAKSIQIVDKATIVIQGHTDSDGNEEMNMELSKNRCVAVKERLSEILGESVGYDYEVLAFGESKPKVPNDTDENKQINRRVEIMILPPKEYYESIQKN</sequence>
<evidence type="ECO:0000256" key="3">
    <source>
        <dbReference type="ARBA" id="ARBA00023237"/>
    </source>
</evidence>
<name>A0A1M6EZX3_9FLAO</name>
<feature type="domain" description="OmpA-like" evidence="5">
    <location>
        <begin position="210"/>
        <end position="329"/>
    </location>
</feature>
<dbReference type="Proteomes" id="UP000184172">
    <property type="component" value="Unassembled WGS sequence"/>
</dbReference>